<dbReference type="InterPro" id="IPR015422">
    <property type="entry name" value="PyrdxlP-dep_Trfase_small"/>
</dbReference>
<dbReference type="STRING" id="999630.TUZN_1376"/>
<comment type="cofactor">
    <cofactor evidence="1 5">
        <name>pyridoxal 5'-phosphate</name>
        <dbReference type="ChEBI" id="CHEBI:597326"/>
    </cofactor>
</comment>
<reference key="2">
    <citation type="submission" date="2011-03" db="EMBL/GenBank/DDBJ databases">
        <title>Complete genome sequence of the thermoacidophilic crenarchaeon Thermoproteus uzoniensis 768-20.</title>
        <authorList>
            <person name="Mardanov A.V."/>
            <person name="Gumerov V.M."/>
            <person name="Beletsky A.V."/>
            <person name="Prokofeva M.I."/>
            <person name="Bonch-Osmolovskaya E.A."/>
            <person name="Ravin N.V."/>
            <person name="Skryabin K.G."/>
        </authorList>
    </citation>
    <scope>NUCLEOTIDE SEQUENCE</scope>
    <source>
        <strain>768-20</strain>
    </source>
</reference>
<evidence type="ECO:0000313" key="8">
    <source>
        <dbReference type="Proteomes" id="UP000008138"/>
    </source>
</evidence>
<dbReference type="GO" id="GO:0008453">
    <property type="term" value="F:alanine-glyoxylate transaminase activity"/>
    <property type="evidence" value="ECO:0007669"/>
    <property type="project" value="TreeGrafter"/>
</dbReference>
<dbReference type="InterPro" id="IPR024169">
    <property type="entry name" value="SP_NH2Trfase/AEP_transaminase"/>
</dbReference>
<dbReference type="PANTHER" id="PTHR21152:SF39">
    <property type="entry name" value="SOLUBLE HYDROGENASE, SMALL SUBUNIT"/>
    <property type="match status" value="1"/>
</dbReference>
<evidence type="ECO:0000256" key="5">
    <source>
        <dbReference type="RuleBase" id="RU004504"/>
    </source>
</evidence>
<dbReference type="InterPro" id="IPR020578">
    <property type="entry name" value="Aminotrans_V_PyrdxlP_BS"/>
</dbReference>
<dbReference type="eggNOG" id="arCOG00082">
    <property type="taxonomic scope" value="Archaea"/>
</dbReference>
<dbReference type="PANTHER" id="PTHR21152">
    <property type="entry name" value="AMINOTRANSFERASE CLASS V"/>
    <property type="match status" value="1"/>
</dbReference>
<dbReference type="Proteomes" id="UP000008138">
    <property type="component" value="Chromosome"/>
</dbReference>
<dbReference type="GO" id="GO:0004760">
    <property type="term" value="F:L-serine-pyruvate transaminase activity"/>
    <property type="evidence" value="ECO:0007669"/>
    <property type="project" value="TreeGrafter"/>
</dbReference>
<feature type="domain" description="Aminotransferase class V" evidence="6">
    <location>
        <begin position="26"/>
        <end position="303"/>
    </location>
</feature>
<dbReference type="Gene3D" id="3.40.640.10">
    <property type="entry name" value="Type I PLP-dependent aspartate aminotransferase-like (Major domain)"/>
    <property type="match status" value="1"/>
</dbReference>
<dbReference type="OrthoDB" id="35685at2157"/>
<keyword evidence="7" id="KW-0808">Transferase</keyword>
<dbReference type="GeneID" id="10360903"/>
<dbReference type="InterPro" id="IPR015421">
    <property type="entry name" value="PyrdxlP-dep_Trfase_major"/>
</dbReference>
<organism evidence="7 8">
    <name type="scientific">Thermoproteus uzoniensis (strain 768-20)</name>
    <dbReference type="NCBI Taxonomy" id="999630"/>
    <lineage>
        <taxon>Archaea</taxon>
        <taxon>Thermoproteota</taxon>
        <taxon>Thermoprotei</taxon>
        <taxon>Thermoproteales</taxon>
        <taxon>Thermoproteaceae</taxon>
        <taxon>Thermoproteus</taxon>
    </lineage>
</organism>
<dbReference type="AlphaFoldDB" id="F2L1B6"/>
<dbReference type="HOGENOM" id="CLU_027686_1_1_2"/>
<evidence type="ECO:0000256" key="4">
    <source>
        <dbReference type="RuleBase" id="RU004075"/>
    </source>
</evidence>
<accession>F2L1B6</accession>
<evidence type="ECO:0000256" key="3">
    <source>
        <dbReference type="ARBA" id="ARBA00022898"/>
    </source>
</evidence>
<dbReference type="RefSeq" id="WP_013680188.1">
    <property type="nucleotide sequence ID" value="NC_015315.1"/>
</dbReference>
<dbReference type="InterPro" id="IPR015424">
    <property type="entry name" value="PyrdxlP-dep_Trfase"/>
</dbReference>
<keyword evidence="3" id="KW-0663">Pyridoxal phosphate</keyword>
<dbReference type="PIRSF" id="PIRSF000524">
    <property type="entry name" value="SPT"/>
    <property type="match status" value="1"/>
</dbReference>
<gene>
    <name evidence="7" type="ordered locus">TUZN_1376</name>
</gene>
<keyword evidence="7" id="KW-0032">Aminotransferase</keyword>
<dbReference type="GO" id="GO:0019265">
    <property type="term" value="P:glycine biosynthetic process, by transamination of glyoxylate"/>
    <property type="evidence" value="ECO:0007669"/>
    <property type="project" value="TreeGrafter"/>
</dbReference>
<proteinExistence type="inferred from homology"/>
<dbReference type="EMBL" id="CP002590">
    <property type="protein sequence ID" value="AEA12852.1"/>
    <property type="molecule type" value="Genomic_DNA"/>
</dbReference>
<evidence type="ECO:0000259" key="6">
    <source>
        <dbReference type="Pfam" id="PF00266"/>
    </source>
</evidence>
<dbReference type="Gene3D" id="3.90.1150.10">
    <property type="entry name" value="Aspartate Aminotransferase, domain 1"/>
    <property type="match status" value="1"/>
</dbReference>
<comment type="similarity">
    <text evidence="2 4">Belongs to the class-V pyridoxal-phosphate-dependent aminotransferase family.</text>
</comment>
<name>F2L1B6_THEU7</name>
<dbReference type="Pfam" id="PF00266">
    <property type="entry name" value="Aminotran_5"/>
    <property type="match status" value="1"/>
</dbReference>
<dbReference type="SUPFAM" id="SSF53383">
    <property type="entry name" value="PLP-dependent transferases"/>
    <property type="match status" value="1"/>
</dbReference>
<dbReference type="KEGG" id="tuz:TUZN_1376"/>
<protein>
    <submittedName>
        <fullName evidence="7">Aminotransferase class V</fullName>
    </submittedName>
</protein>
<dbReference type="InterPro" id="IPR000192">
    <property type="entry name" value="Aminotrans_V_dom"/>
</dbReference>
<dbReference type="PROSITE" id="PS00595">
    <property type="entry name" value="AA_TRANSFER_CLASS_5"/>
    <property type="match status" value="1"/>
</dbReference>
<sequence length="339" mass="36757">MKYLTPGPIQLPDFVLKAAYRQPAFHRSEEFRQTLKSVLEKMSRVYGGIPVIMPGTGTLAVDTMVYNYVNPGERVLAVIFGEFGRRLAASLRSRGAEVVEWEVEAPPAPDELDDKLRRIGPVTAVALVHNETSMGIAYKGLAKVADVAKSHGALLLVDSVSGMPAEPLPPGIDVVATASHKAFMAPPGAAILYLNAEPRAKSGVPPAMDLRGYLKVPSTLDTPYTPPISVIYSLEASLEYILGLGLERYAEIHKERMDLLYGNVKLGAVPRPQHRSNTVAAFYCDDVKSALKALREAGYVASAGMGHLKDRVVRIGVMGDVTRDDIIKVAEVLNNVARR</sequence>
<reference evidence="7 8" key="1">
    <citation type="journal article" date="2011" name="J. Bacteriol.">
        <title>Complete genome sequence of the thermoacidophilic crenarchaeon Thermoproteus uzoniensis 768-20.</title>
        <authorList>
            <person name="Mardanov A.V."/>
            <person name="Gumerov V.M."/>
            <person name="Beletsky A.V."/>
            <person name="Prokofeva M.I."/>
            <person name="Bonch-Osmolovskaya E.A."/>
            <person name="Ravin N.V."/>
            <person name="Skryabin K.G."/>
        </authorList>
    </citation>
    <scope>NUCLEOTIDE SEQUENCE [LARGE SCALE GENOMIC DNA]</scope>
    <source>
        <strain evidence="7 8">768-20</strain>
    </source>
</reference>
<evidence type="ECO:0000313" key="7">
    <source>
        <dbReference type="EMBL" id="AEA12852.1"/>
    </source>
</evidence>
<evidence type="ECO:0000256" key="1">
    <source>
        <dbReference type="ARBA" id="ARBA00001933"/>
    </source>
</evidence>
<keyword evidence="8" id="KW-1185">Reference proteome</keyword>
<evidence type="ECO:0000256" key="2">
    <source>
        <dbReference type="ARBA" id="ARBA00009236"/>
    </source>
</evidence>